<evidence type="ECO:0000256" key="7">
    <source>
        <dbReference type="ARBA" id="ARBA00022989"/>
    </source>
</evidence>
<keyword evidence="5" id="KW-0677">Repeat</keyword>
<dbReference type="PRINTS" id="PR00926">
    <property type="entry name" value="MITOCARRIER"/>
</dbReference>
<evidence type="ECO:0000256" key="4">
    <source>
        <dbReference type="ARBA" id="ARBA00022692"/>
    </source>
</evidence>
<feature type="repeat" description="Solcar" evidence="10">
    <location>
        <begin position="22"/>
        <end position="140"/>
    </location>
</feature>
<name>A0AAD9V8P9_ACRCE</name>
<feature type="transmembrane region" description="Helical" evidence="12">
    <location>
        <begin position="216"/>
        <end position="239"/>
    </location>
</feature>
<dbReference type="GO" id="GO:0005743">
    <property type="term" value="C:mitochondrial inner membrane"/>
    <property type="evidence" value="ECO:0007669"/>
    <property type="project" value="UniProtKB-SubCell"/>
</dbReference>
<sequence>MDCLWKVAKAEGARGLYKGIGVNLLLINPEKAIKLAVNDQVIITTPMEMLKIQLQMAGTQNLADSPMTPNTTTAVAAASSNVRTFGTKSGTLPKSAAEIAQDVLRSKGVRGLYKGLGATLARDVPFSCIYFPLFSFLRLEFQPVEGPSPPHSLLAGCVAGMIGSLAVTPMDVVKTRLQVLRNAQGEAAYSGIVDCVQKTYTNEGIMAFYKGAVPRMIVIAPLFGIAQMVYFLGVAEWMIGWEV</sequence>
<evidence type="ECO:0000256" key="9">
    <source>
        <dbReference type="ARBA" id="ARBA00023136"/>
    </source>
</evidence>
<keyword evidence="3 11" id="KW-0813">Transport</keyword>
<gene>
    <name evidence="13" type="ORF">P5673_010957</name>
</gene>
<keyword evidence="7 12" id="KW-1133">Transmembrane helix</keyword>
<comment type="caution">
    <text evidence="13">The sequence shown here is derived from an EMBL/GenBank/DDBJ whole genome shotgun (WGS) entry which is preliminary data.</text>
</comment>
<evidence type="ECO:0000256" key="2">
    <source>
        <dbReference type="ARBA" id="ARBA00006375"/>
    </source>
</evidence>
<dbReference type="PANTHER" id="PTHR45678">
    <property type="entry name" value="MITOCHONDRIAL 2-OXODICARBOXYLATE CARRIER 1-RELATED"/>
    <property type="match status" value="1"/>
</dbReference>
<dbReference type="InterPro" id="IPR023395">
    <property type="entry name" value="MCP_dom_sf"/>
</dbReference>
<dbReference type="InterPro" id="IPR002067">
    <property type="entry name" value="MCP"/>
</dbReference>
<evidence type="ECO:0000256" key="8">
    <source>
        <dbReference type="ARBA" id="ARBA00023128"/>
    </source>
</evidence>
<dbReference type="GO" id="GO:0005313">
    <property type="term" value="F:L-glutamate transmembrane transporter activity"/>
    <property type="evidence" value="ECO:0007669"/>
    <property type="project" value="TreeGrafter"/>
</dbReference>
<dbReference type="InterPro" id="IPR051028">
    <property type="entry name" value="Mito_Solute_Carrier"/>
</dbReference>
<evidence type="ECO:0000256" key="12">
    <source>
        <dbReference type="SAM" id="Phobius"/>
    </source>
</evidence>
<comment type="similarity">
    <text evidence="2 11">Belongs to the mitochondrial carrier (TC 2.A.29) family.</text>
</comment>
<reference evidence="13" key="1">
    <citation type="journal article" date="2023" name="G3 (Bethesda)">
        <title>Whole genome assembly and annotation of the endangered Caribbean coral Acropora cervicornis.</title>
        <authorList>
            <person name="Selwyn J.D."/>
            <person name="Vollmer S.V."/>
        </authorList>
    </citation>
    <scope>NUCLEOTIDE SEQUENCE</scope>
    <source>
        <strain evidence="13">K2</strain>
    </source>
</reference>
<dbReference type="AlphaFoldDB" id="A0AAD9V8P9"/>
<feature type="repeat" description="Solcar" evidence="10">
    <location>
        <begin position="147"/>
        <end position="236"/>
    </location>
</feature>
<keyword evidence="4 10" id="KW-0812">Transmembrane</keyword>
<reference evidence="13" key="2">
    <citation type="journal article" date="2023" name="Science">
        <title>Genomic signatures of disease resistance in endangered staghorn corals.</title>
        <authorList>
            <person name="Vollmer S.V."/>
            <person name="Selwyn J.D."/>
            <person name="Despard B.A."/>
            <person name="Roesel C.L."/>
        </authorList>
    </citation>
    <scope>NUCLEOTIDE SEQUENCE</scope>
    <source>
        <strain evidence="13">K2</strain>
    </source>
</reference>
<dbReference type="SUPFAM" id="SSF103506">
    <property type="entry name" value="Mitochondrial carrier"/>
    <property type="match status" value="1"/>
</dbReference>
<keyword evidence="8" id="KW-0496">Mitochondrion</keyword>
<dbReference type="Gene3D" id="1.50.40.10">
    <property type="entry name" value="Mitochondrial carrier domain"/>
    <property type="match status" value="1"/>
</dbReference>
<evidence type="ECO:0000256" key="11">
    <source>
        <dbReference type="RuleBase" id="RU000488"/>
    </source>
</evidence>
<keyword evidence="6" id="KW-0999">Mitochondrion inner membrane</keyword>
<dbReference type="Pfam" id="PF00153">
    <property type="entry name" value="Mito_carr"/>
    <property type="match status" value="2"/>
</dbReference>
<accession>A0AAD9V8P9</accession>
<keyword evidence="9 10" id="KW-0472">Membrane</keyword>
<dbReference type="GO" id="GO:0043490">
    <property type="term" value="P:malate-aspartate shuttle"/>
    <property type="evidence" value="ECO:0007669"/>
    <property type="project" value="TreeGrafter"/>
</dbReference>
<protein>
    <submittedName>
        <fullName evidence="13">Mitochondrial glutamate carrier 2</fullName>
    </submittedName>
</protein>
<evidence type="ECO:0000256" key="5">
    <source>
        <dbReference type="ARBA" id="ARBA00022737"/>
    </source>
</evidence>
<proteinExistence type="inferred from homology"/>
<evidence type="ECO:0000313" key="14">
    <source>
        <dbReference type="Proteomes" id="UP001249851"/>
    </source>
</evidence>
<dbReference type="EMBL" id="JARQWQ010000020">
    <property type="protein sequence ID" value="KAK2565052.1"/>
    <property type="molecule type" value="Genomic_DNA"/>
</dbReference>
<dbReference type="PROSITE" id="PS50920">
    <property type="entry name" value="SOLCAR"/>
    <property type="match status" value="2"/>
</dbReference>
<evidence type="ECO:0000256" key="10">
    <source>
        <dbReference type="PROSITE-ProRule" id="PRU00282"/>
    </source>
</evidence>
<dbReference type="Proteomes" id="UP001249851">
    <property type="component" value="Unassembled WGS sequence"/>
</dbReference>
<comment type="subcellular location">
    <subcellularLocation>
        <location evidence="1">Mitochondrion inner membrane</location>
        <topology evidence="1">Multi-pass membrane protein</topology>
    </subcellularLocation>
</comment>
<evidence type="ECO:0000313" key="13">
    <source>
        <dbReference type="EMBL" id="KAK2565052.1"/>
    </source>
</evidence>
<dbReference type="PANTHER" id="PTHR45678:SF5">
    <property type="entry name" value="AT03939P-RELATED"/>
    <property type="match status" value="1"/>
</dbReference>
<organism evidence="13 14">
    <name type="scientific">Acropora cervicornis</name>
    <name type="common">Staghorn coral</name>
    <dbReference type="NCBI Taxonomy" id="6130"/>
    <lineage>
        <taxon>Eukaryota</taxon>
        <taxon>Metazoa</taxon>
        <taxon>Cnidaria</taxon>
        <taxon>Anthozoa</taxon>
        <taxon>Hexacorallia</taxon>
        <taxon>Scleractinia</taxon>
        <taxon>Astrocoeniina</taxon>
        <taxon>Acroporidae</taxon>
        <taxon>Acropora</taxon>
    </lineage>
</organism>
<dbReference type="GO" id="GO:0015183">
    <property type="term" value="F:L-aspartate transmembrane transporter activity"/>
    <property type="evidence" value="ECO:0007669"/>
    <property type="project" value="TreeGrafter"/>
</dbReference>
<dbReference type="InterPro" id="IPR018108">
    <property type="entry name" value="MCP_transmembrane"/>
</dbReference>
<evidence type="ECO:0000256" key="1">
    <source>
        <dbReference type="ARBA" id="ARBA00004448"/>
    </source>
</evidence>
<evidence type="ECO:0000256" key="6">
    <source>
        <dbReference type="ARBA" id="ARBA00022792"/>
    </source>
</evidence>
<keyword evidence="14" id="KW-1185">Reference proteome</keyword>
<evidence type="ECO:0000256" key="3">
    <source>
        <dbReference type="ARBA" id="ARBA00022448"/>
    </source>
</evidence>